<reference evidence="1 2" key="1">
    <citation type="submission" date="2023-12" db="EMBL/GenBank/DDBJ databases">
        <title>Description of new species of Mycobacterium terrae complex isolated from sewage at the Sao Paulo Zoological Park Foundation in Brazil.</title>
        <authorList>
            <person name="Romagnoli C.L."/>
            <person name="Conceicao E.C."/>
            <person name="Machado E."/>
            <person name="Barreto L.B.P.F."/>
            <person name="Sharma A."/>
            <person name="Silva N.M."/>
            <person name="Marques L.E."/>
            <person name="Juliana M.A."/>
            <person name="Lourenco M.C.S."/>
            <person name="Digiampietri L.A."/>
            <person name="Suffys P.N."/>
            <person name="Viana-Niero C."/>
        </authorList>
    </citation>
    <scope>NUCLEOTIDE SEQUENCE [LARGE SCALE GENOMIC DNA]</scope>
    <source>
        <strain evidence="1 2">MYC340</strain>
    </source>
</reference>
<sequence length="64" mass="6340">MVAQEGNEASRLAAYAERVLAGTGLSIADADPDSAGGDLPASGTAAAALQDGWDIARRAGQVVL</sequence>
<dbReference type="Proteomes" id="UP001298593">
    <property type="component" value="Unassembled WGS sequence"/>
</dbReference>
<comment type="caution">
    <text evidence="1">The sequence shown here is derived from an EMBL/GenBank/DDBJ whole genome shotgun (WGS) entry which is preliminary data.</text>
</comment>
<proteinExistence type="predicted"/>
<gene>
    <name evidence="1" type="ORF">KV113_19260</name>
</gene>
<keyword evidence="2" id="KW-1185">Reference proteome</keyword>
<evidence type="ECO:0000313" key="2">
    <source>
        <dbReference type="Proteomes" id="UP001298593"/>
    </source>
</evidence>
<organism evidence="1 2">
    <name type="scientific">[Mycobacterium] nativiensis</name>
    <dbReference type="NCBI Taxonomy" id="2855503"/>
    <lineage>
        <taxon>Bacteria</taxon>
        <taxon>Bacillati</taxon>
        <taxon>Actinomycetota</taxon>
        <taxon>Actinomycetes</taxon>
        <taxon>Mycobacteriales</taxon>
        <taxon>Mycobacteriaceae</taxon>
        <taxon>Mycolicibacter</taxon>
    </lineage>
</organism>
<evidence type="ECO:0000313" key="1">
    <source>
        <dbReference type="EMBL" id="MEB3033701.1"/>
    </source>
</evidence>
<name>A0ABU5Y398_9MYCO</name>
<accession>A0ABU5Y398</accession>
<protein>
    <submittedName>
        <fullName evidence="1">Uncharacterized protein</fullName>
    </submittedName>
</protein>
<dbReference type="EMBL" id="JAYJJU010000022">
    <property type="protein sequence ID" value="MEB3033701.1"/>
    <property type="molecule type" value="Genomic_DNA"/>
</dbReference>